<keyword evidence="3" id="KW-1185">Reference proteome</keyword>
<reference evidence="2" key="1">
    <citation type="journal article" date="2023" name="G3 (Bethesda)">
        <title>Whole genome assemblies of Zophobas morio and Tenebrio molitor.</title>
        <authorList>
            <person name="Kaur S."/>
            <person name="Stinson S.A."/>
            <person name="diCenzo G.C."/>
        </authorList>
    </citation>
    <scope>NUCLEOTIDE SEQUENCE</scope>
    <source>
        <strain evidence="2">QUZm001</strain>
    </source>
</reference>
<protein>
    <submittedName>
        <fullName evidence="2">Uncharacterized protein</fullName>
    </submittedName>
</protein>
<feature type="region of interest" description="Disordered" evidence="1">
    <location>
        <begin position="245"/>
        <end position="268"/>
    </location>
</feature>
<evidence type="ECO:0000313" key="2">
    <source>
        <dbReference type="EMBL" id="KAJ3643278.1"/>
    </source>
</evidence>
<dbReference type="AlphaFoldDB" id="A0AA38HSM6"/>
<accession>A0AA38HSM6</accession>
<dbReference type="Proteomes" id="UP001168821">
    <property type="component" value="Unassembled WGS sequence"/>
</dbReference>
<dbReference type="InterPro" id="IPR006616">
    <property type="entry name" value="DM9_repeat"/>
</dbReference>
<comment type="caution">
    <text evidence="2">The sequence shown here is derived from an EMBL/GenBank/DDBJ whole genome shotgun (WGS) entry which is preliminary data.</text>
</comment>
<dbReference type="Pfam" id="PF11901">
    <property type="entry name" value="DM9"/>
    <property type="match status" value="1"/>
</dbReference>
<name>A0AA38HSM6_9CUCU</name>
<evidence type="ECO:0000313" key="3">
    <source>
        <dbReference type="Proteomes" id="UP001168821"/>
    </source>
</evidence>
<dbReference type="PANTHER" id="PTHR31649">
    <property type="entry name" value="AGAP009604-PA"/>
    <property type="match status" value="1"/>
</dbReference>
<organism evidence="2 3">
    <name type="scientific">Zophobas morio</name>
    <dbReference type="NCBI Taxonomy" id="2755281"/>
    <lineage>
        <taxon>Eukaryota</taxon>
        <taxon>Metazoa</taxon>
        <taxon>Ecdysozoa</taxon>
        <taxon>Arthropoda</taxon>
        <taxon>Hexapoda</taxon>
        <taxon>Insecta</taxon>
        <taxon>Pterygota</taxon>
        <taxon>Neoptera</taxon>
        <taxon>Endopterygota</taxon>
        <taxon>Coleoptera</taxon>
        <taxon>Polyphaga</taxon>
        <taxon>Cucujiformia</taxon>
        <taxon>Tenebrionidae</taxon>
        <taxon>Zophobas</taxon>
    </lineage>
</organism>
<dbReference type="EMBL" id="JALNTZ010000008">
    <property type="protein sequence ID" value="KAJ3643278.1"/>
    <property type="molecule type" value="Genomic_DNA"/>
</dbReference>
<evidence type="ECO:0000256" key="1">
    <source>
        <dbReference type="SAM" id="MobiDB-lite"/>
    </source>
</evidence>
<dbReference type="PANTHER" id="PTHR31649:SF10">
    <property type="entry name" value="IP19903P-RELATED"/>
    <property type="match status" value="1"/>
</dbReference>
<sequence>MCKPRPKGILNFKTVQESTLRFEALDSWKLFTSMSQLSDRILDSSSQERQICYYWRDYTGKIPEDAFPGGHDSKGNPTYIGQAYLTGAGIIPTNVYRGQSAMYLPAGWEANYSDFAMKILCTSNPKSLSWINVTPSDLHSVTAGKELVIGGYHPHNGGKTLLNVGRVRHEGELIVGKIHGIPGKADMFFVGGDKATSKTPVSGQDPENRTDLGLFEASSWVVGRCMYVFILVCTAVMTHWPGGAAFADEKPGSGSRDGPPRKPSKRCS</sequence>
<gene>
    <name evidence="2" type="ORF">Zmor_026001</name>
</gene>
<proteinExistence type="predicted"/>